<dbReference type="GO" id="GO:0000049">
    <property type="term" value="F:tRNA binding"/>
    <property type="evidence" value="ECO:0007669"/>
    <property type="project" value="UniProtKB-KW"/>
</dbReference>
<evidence type="ECO:0000259" key="14">
    <source>
        <dbReference type="Pfam" id="PF20258"/>
    </source>
</evidence>
<evidence type="ECO:0000256" key="8">
    <source>
        <dbReference type="ARBA" id="ARBA00022741"/>
    </source>
</evidence>
<dbReference type="NCBIfam" id="TIGR00420">
    <property type="entry name" value="trmU"/>
    <property type="match status" value="1"/>
</dbReference>
<dbReference type="EMBL" id="CAJGYM010000096">
    <property type="protein sequence ID" value="CAD6197501.1"/>
    <property type="molecule type" value="Genomic_DNA"/>
</dbReference>
<dbReference type="InterPro" id="IPR004506">
    <property type="entry name" value="MnmA-like"/>
</dbReference>
<dbReference type="GO" id="GO:0061708">
    <property type="term" value="F:tRNA-5-taurinomethyluridine 2-sulfurtransferase"/>
    <property type="evidence" value="ECO:0007669"/>
    <property type="project" value="UniProtKB-EC"/>
</dbReference>
<accession>A0A8S1HTL6</accession>
<dbReference type="Pfam" id="PF20259">
    <property type="entry name" value="tRNA_Me_trans_M"/>
    <property type="match status" value="1"/>
</dbReference>
<proteinExistence type="inferred from homology"/>
<dbReference type="Gene3D" id="3.40.50.620">
    <property type="entry name" value="HUPs"/>
    <property type="match status" value="1"/>
</dbReference>
<evidence type="ECO:0000256" key="12">
    <source>
        <dbReference type="ARBA" id="ARBA00049564"/>
    </source>
</evidence>
<evidence type="ECO:0000313" key="17">
    <source>
        <dbReference type="Proteomes" id="UP000835052"/>
    </source>
</evidence>
<dbReference type="GO" id="GO:0002143">
    <property type="term" value="P:tRNA wobble position uridine thiolation"/>
    <property type="evidence" value="ECO:0007669"/>
    <property type="project" value="TreeGrafter"/>
</dbReference>
<protein>
    <recommendedName>
        <fullName evidence="4">tRNA-5-taurinomethyluridine 2-sulfurtransferase</fullName>
        <ecNumber evidence="4">2.8.1.14</ecNumber>
    </recommendedName>
</protein>
<evidence type="ECO:0000256" key="4">
    <source>
        <dbReference type="ARBA" id="ARBA00011953"/>
    </source>
</evidence>
<dbReference type="NCBIfam" id="NF001138">
    <property type="entry name" value="PRK00143.1"/>
    <property type="match status" value="1"/>
</dbReference>
<keyword evidence="9" id="KW-0067">ATP-binding</keyword>
<feature type="domain" description="tRNA-specific 2-thiouridylase MnmA-like C-terminal" evidence="14">
    <location>
        <begin position="517"/>
        <end position="591"/>
    </location>
</feature>
<dbReference type="GO" id="GO:0005524">
    <property type="term" value="F:ATP binding"/>
    <property type="evidence" value="ECO:0007669"/>
    <property type="project" value="UniProtKB-KW"/>
</dbReference>
<comment type="caution">
    <text evidence="16">The sequence shown here is derived from an EMBL/GenBank/DDBJ whole genome shotgun (WGS) entry which is preliminary data.</text>
</comment>
<keyword evidence="17" id="KW-1185">Reference proteome</keyword>
<feature type="region of interest" description="Disordered" evidence="13">
    <location>
        <begin position="33"/>
        <end position="57"/>
    </location>
</feature>
<organism evidence="16 17">
    <name type="scientific">Caenorhabditis auriculariae</name>
    <dbReference type="NCBI Taxonomy" id="2777116"/>
    <lineage>
        <taxon>Eukaryota</taxon>
        <taxon>Metazoa</taxon>
        <taxon>Ecdysozoa</taxon>
        <taxon>Nematoda</taxon>
        <taxon>Chromadorea</taxon>
        <taxon>Rhabditida</taxon>
        <taxon>Rhabditina</taxon>
        <taxon>Rhabditomorpha</taxon>
        <taxon>Rhabditoidea</taxon>
        <taxon>Rhabditidae</taxon>
        <taxon>Peloderinae</taxon>
        <taxon>Caenorhabditis</taxon>
    </lineage>
</organism>
<dbReference type="InterPro" id="IPR046884">
    <property type="entry name" value="MnmA-like_central"/>
</dbReference>
<keyword evidence="6" id="KW-0808">Transferase</keyword>
<dbReference type="SUPFAM" id="SSF52402">
    <property type="entry name" value="Adenine nucleotide alpha hydrolases-like"/>
    <property type="match status" value="1"/>
</dbReference>
<reference evidence="16" key="1">
    <citation type="submission" date="2020-10" db="EMBL/GenBank/DDBJ databases">
        <authorList>
            <person name="Kikuchi T."/>
        </authorList>
    </citation>
    <scope>NUCLEOTIDE SEQUENCE</scope>
    <source>
        <strain evidence="16">NKZ352</strain>
    </source>
</reference>
<name>A0A8S1HTL6_9PELO</name>
<dbReference type="Gene3D" id="2.30.30.280">
    <property type="entry name" value="Adenine nucleotide alpha hydrolases-like domains"/>
    <property type="match status" value="1"/>
</dbReference>
<comment type="subcellular location">
    <subcellularLocation>
        <location evidence="2">Mitochondrion</location>
    </subcellularLocation>
</comment>
<dbReference type="Pfam" id="PF20258">
    <property type="entry name" value="tRNA_Me_trans_C"/>
    <property type="match status" value="1"/>
</dbReference>
<keyword evidence="10" id="KW-0694">RNA-binding</keyword>
<keyword evidence="7" id="KW-0819">tRNA processing</keyword>
<comment type="function">
    <text evidence="1">Catalyzes the 2-thiolation of uridine at the wobble position (U34) of mitochondrial tRNA(Lys), tRNA(Glu) and tRNA(Gln). Required for the formation of 5-taurinomethyl-2-thiouridine (tm5s2U) of mitochondrial tRNA(Lys), tRNA(Glu), and tRNA(Gln) at the wobble position. ATP is required to activate the C2 atom of the wobble base.</text>
</comment>
<evidence type="ECO:0000256" key="6">
    <source>
        <dbReference type="ARBA" id="ARBA00022679"/>
    </source>
</evidence>
<evidence type="ECO:0000256" key="11">
    <source>
        <dbReference type="ARBA" id="ARBA00023157"/>
    </source>
</evidence>
<dbReference type="HAMAP" id="MF_00144">
    <property type="entry name" value="tRNA_thiouridyl_MnmA"/>
    <property type="match status" value="1"/>
</dbReference>
<dbReference type="InterPro" id="IPR023382">
    <property type="entry name" value="MnmA-like_central_sf"/>
</dbReference>
<dbReference type="AlphaFoldDB" id="A0A8S1HTL6"/>
<dbReference type="InterPro" id="IPR046885">
    <property type="entry name" value="MnmA-like_C"/>
</dbReference>
<sequence length="603" mass="69144">MKRVWNTLSKSVKGGTFQKKAVEQVEKIEKGKVKIAPPQYPSSRSVSASPEEKRKIQEDLDSKNEELIENMNKIHIKSNDPRERWISNKDLPTKEAEYLHRNDPVWEYAITRVDSEVIEEIFEYFRPFERKDTQKVVNKYELEKLQEHLKGQVDTHGLLDAPKKKMKFLVTGKARELDDYEKLEISEKAKVREAVTQLRKEEHERLNKRLTEIQQEVGMKRGARVVIGMSGGVDSAVSALLLKKRGFNVTAVHMINWDPLEEGTTTCPQSKRRSGREKEFVGISFSLLDIPFHTVNFVKEYWNEVFLSFLENYRSGRTVVPDIVCNSRIKFDHFQNFALEKMNADFVATGHYATTSFGDFQEHHSLNKEVNLLCGADPLKDQTYFLCTVQQEQLRRTMFPVGSMMKSQIRQIAFEEGLTNVAKKAESMGICFVGRKNKFDQFIDEYIEQRPGSVTDLNGVVIGEHDGIHHFTMGKRVHGRYLRTKSHLGFFVVKVEAETNRVITCEGSHHSSLYATEFSINIPDWISKKAPTGVSEEIACRIQRAHPAVPCRIFEFGENRLKVVPKIPLRATAPGQMCVFYRGRQCLGGGEVVSIEKTLFDTS</sequence>
<dbReference type="EC" id="2.8.1.14" evidence="4"/>
<dbReference type="InterPro" id="IPR014729">
    <property type="entry name" value="Rossmann-like_a/b/a_fold"/>
</dbReference>
<feature type="domain" description="tRNA-specific 2-thiouridylase MnmA-like central" evidence="15">
    <location>
        <begin position="441"/>
        <end position="505"/>
    </location>
</feature>
<evidence type="ECO:0000259" key="15">
    <source>
        <dbReference type="Pfam" id="PF20259"/>
    </source>
</evidence>
<gene>
    <name evidence="16" type="ORF">CAUJ_LOCUS13410</name>
</gene>
<dbReference type="Proteomes" id="UP000835052">
    <property type="component" value="Unassembled WGS sequence"/>
</dbReference>
<keyword evidence="5" id="KW-0820">tRNA-binding</keyword>
<evidence type="ECO:0000256" key="1">
    <source>
        <dbReference type="ARBA" id="ARBA00003986"/>
    </source>
</evidence>
<dbReference type="PANTHER" id="PTHR11933:SF5">
    <property type="entry name" value="MITOCHONDRIAL TRNA-SPECIFIC 2-THIOURIDYLASE 1"/>
    <property type="match status" value="1"/>
</dbReference>
<dbReference type="CDD" id="cd01998">
    <property type="entry name" value="MnmA_TRMU-like"/>
    <property type="match status" value="1"/>
</dbReference>
<evidence type="ECO:0000256" key="10">
    <source>
        <dbReference type="ARBA" id="ARBA00022884"/>
    </source>
</evidence>
<evidence type="ECO:0000313" key="16">
    <source>
        <dbReference type="EMBL" id="CAD6197501.1"/>
    </source>
</evidence>
<evidence type="ECO:0000256" key="9">
    <source>
        <dbReference type="ARBA" id="ARBA00022840"/>
    </source>
</evidence>
<evidence type="ECO:0000256" key="2">
    <source>
        <dbReference type="ARBA" id="ARBA00004173"/>
    </source>
</evidence>
<dbReference type="GO" id="GO:0005739">
    <property type="term" value="C:mitochondrion"/>
    <property type="evidence" value="ECO:0007669"/>
    <property type="project" value="UniProtKB-SubCell"/>
</dbReference>
<dbReference type="FunFam" id="3.40.50.620:FF:000104">
    <property type="entry name" value="Mitochondrial tRNA-specific 2-thiouridylase 1"/>
    <property type="match status" value="1"/>
</dbReference>
<dbReference type="Pfam" id="PF03054">
    <property type="entry name" value="tRNA_Me_trans"/>
    <property type="match status" value="1"/>
</dbReference>
<keyword evidence="8" id="KW-0547">Nucleotide-binding</keyword>
<comment type="catalytic activity">
    <reaction evidence="12">
        <text>5-taurinomethyluridine(34) in tRNA + S-sulfanyl-L-cysteinyl-[protein] + AH2 + ATP = 5-taurinomethyl-2-thiouridine(34) in tRNA + L-cysteinyl-[protein] + A + AMP + diphosphate + H(+)</text>
        <dbReference type="Rhea" id="RHEA:47040"/>
        <dbReference type="Rhea" id="RHEA-COMP:10131"/>
        <dbReference type="Rhea" id="RHEA-COMP:11726"/>
        <dbReference type="Rhea" id="RHEA-COMP:11732"/>
        <dbReference type="Rhea" id="RHEA-COMP:11733"/>
        <dbReference type="ChEBI" id="CHEBI:13193"/>
        <dbReference type="ChEBI" id="CHEBI:15378"/>
        <dbReference type="ChEBI" id="CHEBI:17499"/>
        <dbReference type="ChEBI" id="CHEBI:29950"/>
        <dbReference type="ChEBI" id="CHEBI:30616"/>
        <dbReference type="ChEBI" id="CHEBI:33019"/>
        <dbReference type="ChEBI" id="CHEBI:61963"/>
        <dbReference type="ChEBI" id="CHEBI:87171"/>
        <dbReference type="ChEBI" id="CHEBI:87172"/>
        <dbReference type="ChEBI" id="CHEBI:456215"/>
        <dbReference type="EC" id="2.8.1.14"/>
    </reaction>
</comment>
<dbReference type="OrthoDB" id="3685at2759"/>
<keyword evidence="11" id="KW-1015">Disulfide bond</keyword>
<comment type="similarity">
    <text evidence="3">Belongs to the MnmA/TRMU family.</text>
</comment>
<evidence type="ECO:0000256" key="3">
    <source>
        <dbReference type="ARBA" id="ARBA00006191"/>
    </source>
</evidence>
<dbReference type="PANTHER" id="PTHR11933">
    <property type="entry name" value="TRNA 5-METHYLAMINOMETHYL-2-THIOURIDYLATE -METHYLTRANSFERASE"/>
    <property type="match status" value="1"/>
</dbReference>
<evidence type="ECO:0000256" key="5">
    <source>
        <dbReference type="ARBA" id="ARBA00022555"/>
    </source>
</evidence>
<evidence type="ECO:0000256" key="7">
    <source>
        <dbReference type="ARBA" id="ARBA00022694"/>
    </source>
</evidence>
<dbReference type="Gene3D" id="2.40.30.10">
    <property type="entry name" value="Translation factors"/>
    <property type="match status" value="1"/>
</dbReference>
<evidence type="ECO:0000256" key="13">
    <source>
        <dbReference type="SAM" id="MobiDB-lite"/>
    </source>
</evidence>